<feature type="compositionally biased region" description="Low complexity" evidence="5">
    <location>
        <begin position="1333"/>
        <end position="1347"/>
    </location>
</feature>
<evidence type="ECO:0000256" key="1">
    <source>
        <dbReference type="ARBA" id="ARBA00004613"/>
    </source>
</evidence>
<feature type="domain" description="Peptidase C39-like" evidence="7">
    <location>
        <begin position="1750"/>
        <end position="1881"/>
    </location>
</feature>
<dbReference type="Pfam" id="PF03534">
    <property type="entry name" value="SpvB"/>
    <property type="match status" value="1"/>
</dbReference>
<evidence type="ECO:0008006" key="11">
    <source>
        <dbReference type="Google" id="ProtNLM"/>
    </source>
</evidence>
<dbReference type="SUPFAM" id="SSF69318">
    <property type="entry name" value="Integrin alpha N-terminal domain"/>
    <property type="match status" value="1"/>
</dbReference>
<organism evidence="9 10">
    <name type="scientific">Actinokineospora bangkokensis</name>
    <dbReference type="NCBI Taxonomy" id="1193682"/>
    <lineage>
        <taxon>Bacteria</taxon>
        <taxon>Bacillati</taxon>
        <taxon>Actinomycetota</taxon>
        <taxon>Actinomycetes</taxon>
        <taxon>Pseudonocardiales</taxon>
        <taxon>Pseudonocardiaceae</taxon>
        <taxon>Actinokineospora</taxon>
    </lineage>
</organism>
<dbReference type="InterPro" id="IPR022045">
    <property type="entry name" value="TcdB_toxin_mid/N"/>
</dbReference>
<evidence type="ECO:0000256" key="3">
    <source>
        <dbReference type="ARBA" id="ARBA00022737"/>
    </source>
</evidence>
<evidence type="ECO:0000313" key="9">
    <source>
        <dbReference type="EMBL" id="OLR91813.1"/>
    </source>
</evidence>
<dbReference type="EMBL" id="MKQR01000018">
    <property type="protein sequence ID" value="OLR91813.1"/>
    <property type="molecule type" value="Genomic_DNA"/>
</dbReference>
<dbReference type="Gene3D" id="2.180.10.10">
    <property type="entry name" value="RHS repeat-associated core"/>
    <property type="match status" value="2"/>
</dbReference>
<dbReference type="InterPro" id="IPR038765">
    <property type="entry name" value="Papain-like_cys_pep_sf"/>
</dbReference>
<accession>A0A1Q9LIH3</accession>
<dbReference type="Pfam" id="PF25023">
    <property type="entry name" value="TEN_YD-shell"/>
    <property type="match status" value="1"/>
</dbReference>
<comment type="caution">
    <text evidence="9">The sequence shown here is derived from an EMBL/GenBank/DDBJ whole genome shotgun (WGS) entry which is preliminary data.</text>
</comment>
<evidence type="ECO:0000259" key="7">
    <source>
        <dbReference type="Pfam" id="PF13529"/>
    </source>
</evidence>
<keyword evidence="10" id="KW-1185">Reference proteome</keyword>
<dbReference type="GO" id="GO:0005576">
    <property type="term" value="C:extracellular region"/>
    <property type="evidence" value="ECO:0007669"/>
    <property type="project" value="UniProtKB-SubCell"/>
</dbReference>
<feature type="region of interest" description="Disordered" evidence="5">
    <location>
        <begin position="1086"/>
        <end position="1105"/>
    </location>
</feature>
<proteinExistence type="predicted"/>
<dbReference type="NCBIfam" id="TIGR03696">
    <property type="entry name" value="Rhs_assc_core"/>
    <property type="match status" value="1"/>
</dbReference>
<feature type="region of interest" description="Disordered" evidence="5">
    <location>
        <begin position="42"/>
        <end position="74"/>
    </location>
</feature>
<evidence type="ECO:0000256" key="4">
    <source>
        <dbReference type="ARBA" id="ARBA00023026"/>
    </source>
</evidence>
<dbReference type="PANTHER" id="PTHR32305:SF17">
    <property type="entry name" value="TRNA NUCLEASE WAPA"/>
    <property type="match status" value="1"/>
</dbReference>
<dbReference type="InterPro" id="IPR003284">
    <property type="entry name" value="Sal_SpvB"/>
</dbReference>
<keyword evidence="3" id="KW-0677">Repeat</keyword>
<protein>
    <recommendedName>
        <fullName evidence="11">Peptidase C39-like domain-containing protein</fullName>
    </recommendedName>
</protein>
<dbReference type="Pfam" id="PF13529">
    <property type="entry name" value="Peptidase_C39_2"/>
    <property type="match status" value="1"/>
</dbReference>
<comment type="subcellular location">
    <subcellularLocation>
        <location evidence="1">Secreted</location>
    </subcellularLocation>
</comment>
<dbReference type="InterPro" id="IPR022385">
    <property type="entry name" value="Rhs_assc_core"/>
</dbReference>
<keyword evidence="2" id="KW-0964">Secreted</keyword>
<feature type="region of interest" description="Disordered" evidence="5">
    <location>
        <begin position="1328"/>
        <end position="1347"/>
    </location>
</feature>
<feature type="domain" description="Teneurin-like YD-shell" evidence="8">
    <location>
        <begin position="1390"/>
        <end position="1722"/>
    </location>
</feature>
<evidence type="ECO:0000313" key="10">
    <source>
        <dbReference type="Proteomes" id="UP000186040"/>
    </source>
</evidence>
<dbReference type="RefSeq" id="WP_075976218.1">
    <property type="nucleotide sequence ID" value="NZ_MKQR01000018.1"/>
</dbReference>
<gene>
    <name evidence="9" type="ORF">BJP25_23520</name>
</gene>
<name>A0A1Q9LIH3_9PSEU</name>
<dbReference type="NCBIfam" id="TIGR01643">
    <property type="entry name" value="YD_repeat_2x"/>
    <property type="match status" value="5"/>
</dbReference>
<dbReference type="InterPro" id="IPR028994">
    <property type="entry name" value="Integrin_alpha_N"/>
</dbReference>
<dbReference type="Proteomes" id="UP000186040">
    <property type="component" value="Unassembled WGS sequence"/>
</dbReference>
<dbReference type="InterPro" id="IPR050708">
    <property type="entry name" value="T6SS_VgrG/RHS"/>
</dbReference>
<dbReference type="InterPro" id="IPR039564">
    <property type="entry name" value="Peptidase_C39-like"/>
</dbReference>
<dbReference type="InterPro" id="IPR031325">
    <property type="entry name" value="RHS_repeat"/>
</dbReference>
<evidence type="ECO:0000259" key="8">
    <source>
        <dbReference type="Pfam" id="PF25023"/>
    </source>
</evidence>
<dbReference type="STRING" id="1193682.BJP25_23520"/>
<dbReference type="OrthoDB" id="9765204at2"/>
<dbReference type="GO" id="GO:0005737">
    <property type="term" value="C:cytoplasm"/>
    <property type="evidence" value="ECO:0007669"/>
    <property type="project" value="InterPro"/>
</dbReference>
<dbReference type="InterPro" id="IPR056823">
    <property type="entry name" value="TEN-like_YD-shell"/>
</dbReference>
<reference evidence="9 10" key="1">
    <citation type="submission" date="2016-10" db="EMBL/GenBank/DDBJ databases">
        <title>The Draft Genome Sequence of Actinokineospora bangkokensis 44EHWT reveals the biosynthetic pathway of antifungal compounds Thailandins with unusual extender unit butylmalonyl-CoA.</title>
        <authorList>
            <person name="Greule A."/>
            <person name="Intra B."/>
            <person name="Flemming S."/>
            <person name="Rommel M.G."/>
            <person name="Panbangred W."/>
            <person name="Bechthold A."/>
        </authorList>
    </citation>
    <scope>NUCLEOTIDE SEQUENCE [LARGE SCALE GENOMIC DNA]</scope>
    <source>
        <strain evidence="9 10">44EHW</strain>
    </source>
</reference>
<sequence length="1907" mass="202595">MGSVGVGRAGRAGRVGRAGRAVGAALVAVALCAGAIVPVSAAPAAAPEEDSRTPLSEVGKTPEPQVPERTWDVGGRGSFQDRIAISVPPWHDVAPVLSLDYDSSAGNSWVGMGWTLSGASRITRVGARQGAPRYDGTDTFTVDGQELVACAPGSASPSCAAGGTHSTENESYARFALTGTGAASRWTVTAKDGSKRVYAPVLLAGPDLVHRWGVSQVVDTSGNTTTYTWGSNRFGCCWDHLDSIAYNGTAITLHYEPRPDPDQEAIGNGALTTALGRVKTIDVTVDGARLRSYQLSYTTSASTSRSLLTAVRQFGRDATLDASGTVTGGTALPATTATYQAGTPGFTATGNDTTMPSHTGAKYLSLDVNGDGRTDMLELYPGWSYERKTWLSTGSGFTLASTATDLAYNADTRFLDGDVTGDGKADLIELFPYGTSWGRRVWVSTGTGFTAGAVGYSKGPFNKNSRFLDVDVNGDGRTDVLELYSCGFYPLNYCRATWLSDGSGFTLGADEAGIPYDVDRQFLPLDADGDGRTDLLEVYSAGFGAGGRHLWLSNGTGFTSGATDTAMGWSTPTADGSGSRFLTLDVNADHKTDLVELLPSGLTYTRRTWLSTGFSFVLGGTDTSMPAGTTSRHLAVDVNGDHRVDLVEVYPCCFSASAQRRTWVSTSTGFTLGTSDTGMGSFSCSKGSCGSDFLPMDVNGDGMVEMVELYTSGWNRGRRVWSIGGSTPDLLTSRTGEWGATTSVAYTPSSAWANSNNPPITQSATAVTEGDGRGTDATTRFAYSGGAYDWSERVFLGHRAQRETLPCTAGETACPYTETRYRQDLAAIAEPERVEWRTGAGALLSSQDFEFTTNGATIPRTALLTGTWETAYTGAATACPGADCKRKHTSRQYNAHGEVTQEVEHGDEEVTGDERTTVRTFVPNTAAYIVGKPAVETVRAGVGPSGAKLTEKRHHYDGATTWDQAPTKGLETKTGDWLSTSDSFVEQTQEHDAWGNLTARVNPLGARTAMAYDPAHHQYQVAETNALSQQVTAEWDAVCGLPTRVTDVNGQATTMTYDALCRLARKDSPGGEFEAHSWVDVGNPASQHERVEEPAADGTGTPRWTKRYLDGLQRPWRTVEKGPDAATGDIHEDTTYNPRGQIAATTAKYYWVAGQPKPTTYATTNDYDAIDRLTKVTTPDGATQTKRYGLWSTTTTDERGHVSVDRVDAQGRRTAHEEVIGGATTTATYAYDLRGYLTRSTDPAGGVITYTTDSLGRETRVDDPDAGTTTHEWDAAGRSTAQVDALGQRTVHTYDALDRKTSKTTRAGTAGAVTVTWAYDQQRAGFHNTGEVTSTTDPSGTSTTDYDQAGRAVKRVRTTGGTAYTFQHGFDPADRPLWTTYPDGTTVGTPAAPLRYDGAGRLAAVPGFVTAARYTADGELARLENANGTVTTRSHDPGRGWLTGISTALGATTIQDLAYTRDARGKITRITAPTPADSWTYTYDDAGRLTGATNGVAANNQTLTYDGAGNITGNSRLGAYGYAASRPHAATSAGPHTYAYNAVGAMTAGAGRTLTWDGDNRLAGTTRAGTTTTFSYDADGERLAQTTGGATRRYFGDDYEVDVATGTATVLVRVGTTVVARSEGGARRWVHTDHLGSVQAETDATGAQVHRSAYRPFGEVLSATGTSTRGFTGKPTDASGLVYLDARYYDPELGRFTAPNPVVDGADNVGLNRYAYAANDPVNHTDPTGLDCEEGGKRCDRENYNKPNWQQNGWYCGPAAVQVALSAQGVIKSQDEIASALGTTTDGTASSYDTRRVLNQMLGTTYYDVKLIGGSTATPEQRETLKNDIVQGVLRNHLPVVNVAGTATDTDGDSHSYAGGHYLTVTAFDDHGDKVKIADSADSHGVGWYWISTGNLADWIATRGYAA</sequence>
<evidence type="ECO:0000256" key="2">
    <source>
        <dbReference type="ARBA" id="ARBA00022525"/>
    </source>
</evidence>
<dbReference type="Pfam" id="PF12256">
    <property type="entry name" value="TcdB_toxin_midN"/>
    <property type="match status" value="1"/>
</dbReference>
<evidence type="ECO:0000259" key="6">
    <source>
        <dbReference type="Pfam" id="PF12256"/>
    </source>
</evidence>
<feature type="domain" description="Insecticide toxin TcdB middle/N-terminal" evidence="6">
    <location>
        <begin position="696"/>
        <end position="823"/>
    </location>
</feature>
<keyword evidence="4" id="KW-0843">Virulence</keyword>
<evidence type="ECO:0000256" key="5">
    <source>
        <dbReference type="SAM" id="MobiDB-lite"/>
    </source>
</evidence>
<dbReference type="SUPFAM" id="SSF54001">
    <property type="entry name" value="Cysteine proteinases"/>
    <property type="match status" value="1"/>
</dbReference>
<dbReference type="PANTHER" id="PTHR32305">
    <property type="match status" value="1"/>
</dbReference>
<dbReference type="InterPro" id="IPR006530">
    <property type="entry name" value="YD"/>
</dbReference>
<dbReference type="Pfam" id="PF05593">
    <property type="entry name" value="RHS_repeat"/>
    <property type="match status" value="1"/>
</dbReference>